<evidence type="ECO:0000313" key="1">
    <source>
        <dbReference type="EMBL" id="CDQ99814.1"/>
    </source>
</evidence>
<name>A0A060ZDU4_ONCMY</name>
<proteinExistence type="predicted"/>
<dbReference type="PaxDb" id="8022-A0A060ZDU4"/>
<dbReference type="AlphaFoldDB" id="A0A060ZDU4"/>
<dbReference type="STRING" id="8022.A0A060ZDU4"/>
<organism evidence="1 2">
    <name type="scientific">Oncorhynchus mykiss</name>
    <name type="common">Rainbow trout</name>
    <name type="synonym">Salmo gairdneri</name>
    <dbReference type="NCBI Taxonomy" id="8022"/>
    <lineage>
        <taxon>Eukaryota</taxon>
        <taxon>Metazoa</taxon>
        <taxon>Chordata</taxon>
        <taxon>Craniata</taxon>
        <taxon>Vertebrata</taxon>
        <taxon>Euteleostomi</taxon>
        <taxon>Actinopterygii</taxon>
        <taxon>Neopterygii</taxon>
        <taxon>Teleostei</taxon>
        <taxon>Protacanthopterygii</taxon>
        <taxon>Salmoniformes</taxon>
        <taxon>Salmonidae</taxon>
        <taxon>Salmoninae</taxon>
        <taxon>Oncorhynchus</taxon>
    </lineage>
</organism>
<dbReference type="EMBL" id="FR950314">
    <property type="protein sequence ID" value="CDQ99814.1"/>
    <property type="molecule type" value="Genomic_DNA"/>
</dbReference>
<gene>
    <name evidence="1" type="ORF">GSONMT00029091001</name>
</gene>
<sequence length="70" mass="8105">MRTHHPTLPSTLLANVQSLVNEEDEIRARVAFQRDIRDCNMLCFEKTWLAVRTSNGIFSASRRQESTSLR</sequence>
<reference evidence="1" key="2">
    <citation type="submission" date="2014-03" db="EMBL/GenBank/DDBJ databases">
        <authorList>
            <person name="Genoscope - CEA"/>
        </authorList>
    </citation>
    <scope>NUCLEOTIDE SEQUENCE</scope>
</reference>
<protein>
    <submittedName>
        <fullName evidence="1">Uncharacterized protein</fullName>
    </submittedName>
</protein>
<dbReference type="Proteomes" id="UP000193380">
    <property type="component" value="Unassembled WGS sequence"/>
</dbReference>
<reference evidence="1" key="1">
    <citation type="journal article" date="2014" name="Nat. Commun.">
        <title>The rainbow trout genome provides novel insights into evolution after whole-genome duplication in vertebrates.</title>
        <authorList>
            <person name="Berthelot C."/>
            <person name="Brunet F."/>
            <person name="Chalopin D."/>
            <person name="Juanchich A."/>
            <person name="Bernard M."/>
            <person name="Noel B."/>
            <person name="Bento P."/>
            <person name="Da Silva C."/>
            <person name="Labadie K."/>
            <person name="Alberti A."/>
            <person name="Aury J.M."/>
            <person name="Louis A."/>
            <person name="Dehais P."/>
            <person name="Bardou P."/>
            <person name="Montfort J."/>
            <person name="Klopp C."/>
            <person name="Cabau C."/>
            <person name="Gaspin C."/>
            <person name="Thorgaard G.H."/>
            <person name="Boussaha M."/>
            <person name="Quillet E."/>
            <person name="Guyomard R."/>
            <person name="Galiana D."/>
            <person name="Bobe J."/>
            <person name="Volff J.N."/>
            <person name="Genet C."/>
            <person name="Wincker P."/>
            <person name="Jaillon O."/>
            <person name="Roest Crollius H."/>
            <person name="Guiguen Y."/>
        </authorList>
    </citation>
    <scope>NUCLEOTIDE SEQUENCE [LARGE SCALE GENOMIC DNA]</scope>
</reference>
<accession>A0A060ZDU4</accession>
<evidence type="ECO:0000313" key="2">
    <source>
        <dbReference type="Proteomes" id="UP000193380"/>
    </source>
</evidence>